<evidence type="ECO:0000313" key="2">
    <source>
        <dbReference type="EMBL" id="MBO1321224.1"/>
    </source>
</evidence>
<organism evidence="2 3">
    <name type="scientific">Acanthopleuribacter pedis</name>
    <dbReference type="NCBI Taxonomy" id="442870"/>
    <lineage>
        <taxon>Bacteria</taxon>
        <taxon>Pseudomonadati</taxon>
        <taxon>Acidobacteriota</taxon>
        <taxon>Holophagae</taxon>
        <taxon>Acanthopleuribacterales</taxon>
        <taxon>Acanthopleuribacteraceae</taxon>
        <taxon>Acanthopleuribacter</taxon>
    </lineage>
</organism>
<dbReference type="NCBIfam" id="TIGR02532">
    <property type="entry name" value="IV_pilin_GFxxxE"/>
    <property type="match status" value="1"/>
</dbReference>
<accession>A0A8J7U5U7</accession>
<dbReference type="Gene3D" id="3.30.700.10">
    <property type="entry name" value="Glycoprotein, Type 4 Pilin"/>
    <property type="match status" value="1"/>
</dbReference>
<evidence type="ECO:0000256" key="1">
    <source>
        <dbReference type="SAM" id="Phobius"/>
    </source>
</evidence>
<protein>
    <submittedName>
        <fullName evidence="2">Prepilin-type N-terminal cleavage/methylation domain-containing protein</fullName>
    </submittedName>
</protein>
<keyword evidence="1" id="KW-0472">Membrane</keyword>
<feature type="transmembrane region" description="Helical" evidence="1">
    <location>
        <begin position="7"/>
        <end position="31"/>
    </location>
</feature>
<evidence type="ECO:0000313" key="3">
    <source>
        <dbReference type="Proteomes" id="UP000664417"/>
    </source>
</evidence>
<dbReference type="InterPro" id="IPR012902">
    <property type="entry name" value="N_methyl_site"/>
</dbReference>
<dbReference type="SUPFAM" id="SSF54523">
    <property type="entry name" value="Pili subunits"/>
    <property type="match status" value="1"/>
</dbReference>
<sequence length="171" mass="18539">MKNVKKGFSLVELMVVVAIIGILTAIALPMYNIAVKKAKTQSAIGAAQGFRGPLMAWHDEHNSFANLSFSPADNSIRMRTLEGAQINIGTNLPSQRGLEWTVETTGTDTLSIFVINFDFDNDICLPCSGRWCIACELDETCTVEVQITDTDFSGAVNPLIDLGRGENSCPP</sequence>
<dbReference type="AlphaFoldDB" id="A0A8J7U5U7"/>
<comment type="caution">
    <text evidence="2">The sequence shown here is derived from an EMBL/GenBank/DDBJ whole genome shotgun (WGS) entry which is preliminary data.</text>
</comment>
<dbReference type="EMBL" id="JAFREP010000022">
    <property type="protein sequence ID" value="MBO1321224.1"/>
    <property type="molecule type" value="Genomic_DNA"/>
</dbReference>
<name>A0A8J7U5U7_9BACT</name>
<dbReference type="RefSeq" id="WP_207861198.1">
    <property type="nucleotide sequence ID" value="NZ_JAFREP010000022.1"/>
</dbReference>
<keyword evidence="1" id="KW-0812">Transmembrane</keyword>
<dbReference type="Pfam" id="PF07963">
    <property type="entry name" value="N_methyl"/>
    <property type="match status" value="1"/>
</dbReference>
<keyword evidence="1" id="KW-1133">Transmembrane helix</keyword>
<keyword evidence="3" id="KW-1185">Reference proteome</keyword>
<proteinExistence type="predicted"/>
<gene>
    <name evidence="2" type="ORF">J3U88_22275</name>
</gene>
<dbReference type="InterPro" id="IPR045584">
    <property type="entry name" value="Pilin-like"/>
</dbReference>
<reference evidence="2" key="1">
    <citation type="submission" date="2021-03" db="EMBL/GenBank/DDBJ databases">
        <authorList>
            <person name="Wang G."/>
        </authorList>
    </citation>
    <scope>NUCLEOTIDE SEQUENCE</scope>
    <source>
        <strain evidence="2">KCTC 12899</strain>
    </source>
</reference>
<dbReference type="Proteomes" id="UP000664417">
    <property type="component" value="Unassembled WGS sequence"/>
</dbReference>
<dbReference type="PROSITE" id="PS00409">
    <property type="entry name" value="PROKAR_NTER_METHYL"/>
    <property type="match status" value="1"/>
</dbReference>